<dbReference type="Proteomes" id="UP000280792">
    <property type="component" value="Unassembled WGS sequence"/>
</dbReference>
<dbReference type="SUPFAM" id="SSF102114">
    <property type="entry name" value="Radical SAM enzymes"/>
    <property type="match status" value="1"/>
</dbReference>
<dbReference type="InterPro" id="IPR032432">
    <property type="entry name" value="Radical_SAM_C"/>
</dbReference>
<keyword evidence="3" id="KW-0949">S-adenosyl-L-methionine</keyword>
<comment type="caution">
    <text evidence="8">The sequence shown here is derived from an EMBL/GenBank/DDBJ whole genome shotgun (WGS) entry which is preliminary data.</text>
</comment>
<evidence type="ECO:0000256" key="1">
    <source>
        <dbReference type="ARBA" id="ARBA00001966"/>
    </source>
</evidence>
<evidence type="ECO:0000256" key="4">
    <source>
        <dbReference type="ARBA" id="ARBA00022723"/>
    </source>
</evidence>
<keyword evidence="5" id="KW-0408">Iron</keyword>
<dbReference type="InterPro" id="IPR005911">
    <property type="entry name" value="YhcC-like"/>
</dbReference>
<dbReference type="SFLD" id="SFLDS00029">
    <property type="entry name" value="Radical_SAM"/>
    <property type="match status" value="1"/>
</dbReference>
<dbReference type="Gene3D" id="3.80.30.20">
    <property type="entry name" value="tm_1862 like domain"/>
    <property type="match status" value="1"/>
</dbReference>
<dbReference type="InterPro" id="IPR006638">
    <property type="entry name" value="Elp3/MiaA/NifB-like_rSAM"/>
</dbReference>
<dbReference type="GO" id="GO:0051539">
    <property type="term" value="F:4 iron, 4 sulfur cluster binding"/>
    <property type="evidence" value="ECO:0007669"/>
    <property type="project" value="UniProtKB-KW"/>
</dbReference>
<sequence>MQLPNYVNTFGAAMQRKYGHKVHKLTINADFTCPNRDGSKGLGGCSFCNNATFNPNGRRPPSVIEQLEAGKRVILKRTGARHYLAYFQAYTNTYAAIEQLRALYDQALEHPDVVGLSVGTRPDCVPDPVLDLLCEYRDRGLEVWLELGLQSANDHTLAQVNRGHGWAEYADSARRARQRGLNLCTHLIVGMPGERRRDSLQSLARVLEVGTDGLKLHPLHVVKGTQLARQWRQGEYQPLAFDDYVDTAVAMVQQTPAGIIYHRLTGTASKDLLLAPLWCSQKWAVLNAIHDRLHYASICRAQGAA</sequence>
<dbReference type="PROSITE" id="PS51918">
    <property type="entry name" value="RADICAL_SAM"/>
    <property type="match status" value="1"/>
</dbReference>
<evidence type="ECO:0000256" key="5">
    <source>
        <dbReference type="ARBA" id="ARBA00023004"/>
    </source>
</evidence>
<gene>
    <name evidence="8" type="ORF">D0544_16420</name>
</gene>
<evidence type="ECO:0000256" key="3">
    <source>
        <dbReference type="ARBA" id="ARBA00022691"/>
    </source>
</evidence>
<dbReference type="InterPro" id="IPR058240">
    <property type="entry name" value="rSAM_sf"/>
</dbReference>
<organism evidence="8 9">
    <name type="scientific">Aestuariirhabdus litorea</name>
    <dbReference type="NCBI Taxonomy" id="2528527"/>
    <lineage>
        <taxon>Bacteria</taxon>
        <taxon>Pseudomonadati</taxon>
        <taxon>Pseudomonadota</taxon>
        <taxon>Gammaproteobacteria</taxon>
        <taxon>Oceanospirillales</taxon>
        <taxon>Aestuariirhabdaceae</taxon>
        <taxon>Aestuariirhabdus</taxon>
    </lineage>
</organism>
<keyword evidence="4" id="KW-0479">Metal-binding</keyword>
<dbReference type="SMART" id="SM00729">
    <property type="entry name" value="Elp3"/>
    <property type="match status" value="1"/>
</dbReference>
<evidence type="ECO:0000313" key="8">
    <source>
        <dbReference type="EMBL" id="RRJ83399.1"/>
    </source>
</evidence>
<evidence type="ECO:0000256" key="6">
    <source>
        <dbReference type="ARBA" id="ARBA00023014"/>
    </source>
</evidence>
<dbReference type="SFLD" id="SFLDG01091">
    <property type="entry name" value="uncharacterized_CHP01210-like"/>
    <property type="match status" value="1"/>
</dbReference>
<name>A0A3P3VNW4_9GAMM</name>
<dbReference type="GO" id="GO:0003824">
    <property type="term" value="F:catalytic activity"/>
    <property type="evidence" value="ECO:0007669"/>
    <property type="project" value="InterPro"/>
</dbReference>
<dbReference type="SFLD" id="SFLDG01086">
    <property type="entry name" value="elongater_protein-like"/>
    <property type="match status" value="1"/>
</dbReference>
<evidence type="ECO:0000256" key="2">
    <source>
        <dbReference type="ARBA" id="ARBA00022485"/>
    </source>
</evidence>
<proteinExistence type="predicted"/>
<dbReference type="CDD" id="cd01335">
    <property type="entry name" value="Radical_SAM"/>
    <property type="match status" value="1"/>
</dbReference>
<dbReference type="AlphaFoldDB" id="A0A3P3VNW4"/>
<reference evidence="8 9" key="1">
    <citation type="submission" date="2018-08" db="EMBL/GenBank/DDBJ databases">
        <authorList>
            <person name="Khan S.A."/>
        </authorList>
    </citation>
    <scope>NUCLEOTIDE SEQUENCE [LARGE SCALE GENOMIC DNA]</scope>
    <source>
        <strain evidence="8 9">GTF-13</strain>
    </source>
</reference>
<keyword evidence="9" id="KW-1185">Reference proteome</keyword>
<dbReference type="InterPro" id="IPR039661">
    <property type="entry name" value="ELP3"/>
</dbReference>
<keyword evidence="6" id="KW-0411">Iron-sulfur</keyword>
<protein>
    <submittedName>
        <fullName evidence="8">TIGR01212 family radical SAM protein</fullName>
    </submittedName>
</protein>
<accession>A0A3P3VNW4</accession>
<evidence type="ECO:0000259" key="7">
    <source>
        <dbReference type="PROSITE" id="PS51918"/>
    </source>
</evidence>
<dbReference type="NCBIfam" id="TIGR01212">
    <property type="entry name" value="TIGR01212 family radical SAM protein"/>
    <property type="match status" value="1"/>
</dbReference>
<dbReference type="GO" id="GO:0046872">
    <property type="term" value="F:metal ion binding"/>
    <property type="evidence" value="ECO:0007669"/>
    <property type="project" value="UniProtKB-KW"/>
</dbReference>
<keyword evidence="2" id="KW-0004">4Fe-4S</keyword>
<dbReference type="PANTHER" id="PTHR11135:SF1">
    <property type="entry name" value="PROTEIN YHCC"/>
    <property type="match status" value="1"/>
</dbReference>
<dbReference type="Pfam" id="PF16199">
    <property type="entry name" value="Radical_SAM_C"/>
    <property type="match status" value="1"/>
</dbReference>
<dbReference type="RefSeq" id="WP_125018062.1">
    <property type="nucleotide sequence ID" value="NZ_QWEZ01000002.1"/>
</dbReference>
<feature type="domain" description="Radical SAM core" evidence="7">
    <location>
        <begin position="17"/>
        <end position="263"/>
    </location>
</feature>
<dbReference type="Pfam" id="PF04055">
    <property type="entry name" value="Radical_SAM"/>
    <property type="match status" value="1"/>
</dbReference>
<dbReference type="InterPro" id="IPR023404">
    <property type="entry name" value="rSAM_horseshoe"/>
</dbReference>
<comment type="cofactor">
    <cofactor evidence="1">
        <name>[4Fe-4S] cluster</name>
        <dbReference type="ChEBI" id="CHEBI:49883"/>
    </cofactor>
</comment>
<evidence type="ECO:0000313" key="9">
    <source>
        <dbReference type="Proteomes" id="UP000280792"/>
    </source>
</evidence>
<dbReference type="PANTHER" id="PTHR11135">
    <property type="entry name" value="HISTONE ACETYLTRANSFERASE-RELATED"/>
    <property type="match status" value="1"/>
</dbReference>
<dbReference type="InterPro" id="IPR007197">
    <property type="entry name" value="rSAM"/>
</dbReference>
<dbReference type="EMBL" id="QWEZ01000002">
    <property type="protein sequence ID" value="RRJ83399.1"/>
    <property type="molecule type" value="Genomic_DNA"/>
</dbReference>
<reference evidence="8 9" key="2">
    <citation type="submission" date="2018-12" db="EMBL/GenBank/DDBJ databases">
        <title>Simiduia agarivorans gen. nov., sp. nov., a marine, agarolytic bacterium isolated from shallow coastal water from Keelung, Taiwan.</title>
        <authorList>
            <person name="Shieh W.Y."/>
        </authorList>
    </citation>
    <scope>NUCLEOTIDE SEQUENCE [LARGE SCALE GENOMIC DNA]</scope>
    <source>
        <strain evidence="8 9">GTF-13</strain>
    </source>
</reference>